<evidence type="ECO:0000313" key="2">
    <source>
        <dbReference type="EMBL" id="QLI70922.1"/>
    </source>
</evidence>
<dbReference type="EMBL" id="CP058935">
    <property type="protein sequence ID" value="QLI70922.1"/>
    <property type="molecule type" value="Genomic_DNA"/>
</dbReference>
<sequence>MGIKRSSQHLVLVAIWAVLFLIGYLSLSPSREGVGFIKSPFRRSSSIRPRYIFVDLGANIGDSLDAFLGKEDAKFQYEFPRPDWARYEEAGKFAGIAQVPKRMLAHFPFCKIDIYLFEGNPTFNPALVEAKQRHRSRGVNVNIFPSTVVDVRDGTRMFYLDTINDEHDYWGSSIYANHPDAVDSGSNGTELTAINISRWLLMNTLPHDFVVVKMDIEGSEYDVIPHMAEMRVWTVIDHLLVEWHSGLHDEDAVRRAEMGMKKLVAEGVNMPEYDSPA</sequence>
<organism evidence="2 3">
    <name type="scientific">Metarhizium brunneum</name>
    <dbReference type="NCBI Taxonomy" id="500148"/>
    <lineage>
        <taxon>Eukaryota</taxon>
        <taxon>Fungi</taxon>
        <taxon>Dikarya</taxon>
        <taxon>Ascomycota</taxon>
        <taxon>Pezizomycotina</taxon>
        <taxon>Sordariomycetes</taxon>
        <taxon>Hypocreomycetidae</taxon>
        <taxon>Hypocreales</taxon>
        <taxon>Clavicipitaceae</taxon>
        <taxon>Metarhizium</taxon>
    </lineage>
</organism>
<dbReference type="AlphaFoldDB" id="A0A7D5YVE0"/>
<evidence type="ECO:0000259" key="1">
    <source>
        <dbReference type="Pfam" id="PF05050"/>
    </source>
</evidence>
<dbReference type="SUPFAM" id="SSF53335">
    <property type="entry name" value="S-adenosyl-L-methionine-dependent methyltransferases"/>
    <property type="match status" value="1"/>
</dbReference>
<dbReference type="GeneID" id="26247638"/>
<dbReference type="OrthoDB" id="10006218at2759"/>
<keyword evidence="3" id="KW-1185">Reference proteome</keyword>
<dbReference type="Gene3D" id="3.40.50.150">
    <property type="entry name" value="Vaccinia Virus protein VP39"/>
    <property type="match status" value="1"/>
</dbReference>
<gene>
    <name evidence="2" type="ORF">G6M90_00g066890</name>
</gene>
<evidence type="ECO:0000313" key="3">
    <source>
        <dbReference type="Proteomes" id="UP000510686"/>
    </source>
</evidence>
<dbReference type="KEGG" id="mbrn:26247638"/>
<protein>
    <recommendedName>
        <fullName evidence="1">Methyltransferase FkbM domain-containing protein</fullName>
    </recommendedName>
</protein>
<accession>A0A7D5YVE0</accession>
<dbReference type="Pfam" id="PF05050">
    <property type="entry name" value="Methyltransf_21"/>
    <property type="match status" value="1"/>
</dbReference>
<dbReference type="InterPro" id="IPR029063">
    <property type="entry name" value="SAM-dependent_MTases_sf"/>
</dbReference>
<name>A0A7D5YVE0_9HYPO</name>
<proteinExistence type="predicted"/>
<feature type="domain" description="Methyltransferase FkbM" evidence="1">
    <location>
        <begin position="113"/>
        <end position="246"/>
    </location>
</feature>
<dbReference type="RefSeq" id="XP_014539555.1">
    <property type="nucleotide sequence ID" value="XM_014684069.1"/>
</dbReference>
<reference evidence="2 3" key="1">
    <citation type="submission" date="2020-07" db="EMBL/GenBank/DDBJ databases">
        <title>Telomere length de novo assembly of all 7 chromosomes of the fungus, Metarhizium brunneum, using a novel assembly pipeline.</title>
        <authorList>
            <person name="Saud z."/>
            <person name="Kortsinoglou A."/>
            <person name="Kouvelis V.N."/>
            <person name="Butt T.M."/>
        </authorList>
    </citation>
    <scope>NUCLEOTIDE SEQUENCE [LARGE SCALE GENOMIC DNA]</scope>
    <source>
        <strain evidence="2 3">4556</strain>
    </source>
</reference>
<dbReference type="InterPro" id="IPR006342">
    <property type="entry name" value="FkbM_mtfrase"/>
</dbReference>
<dbReference type="Proteomes" id="UP000510686">
    <property type="component" value="Chromosome 4"/>
</dbReference>